<keyword evidence="2 4" id="KW-0238">DNA-binding</keyword>
<sequence>MPRRKQVPDADVLDAALDVLHARGPQALTFAALAGASGLAPATLVQRFGGKSDLLRRTLLHAWGRLDRETARSGAEAERTPEGAVAFLVGLSGQYGGIDSYADALLVLREDLLDPDVRRRGAAWRQALTDVLDACLAGTPGAPDGAGALLATHWQGTLLWWSFDPRLPVAEHVERELTRFVAAVLTPPAGSARAGTRTGP</sequence>
<dbReference type="EMBL" id="JACCCZ010000001">
    <property type="protein sequence ID" value="NYF99794.1"/>
    <property type="molecule type" value="Genomic_DNA"/>
</dbReference>
<dbReference type="Proteomes" id="UP000549695">
    <property type="component" value="Unassembled WGS sequence"/>
</dbReference>
<evidence type="ECO:0000256" key="4">
    <source>
        <dbReference type="PROSITE-ProRule" id="PRU00335"/>
    </source>
</evidence>
<name>A0A852W044_PSEA5</name>
<dbReference type="SUPFAM" id="SSF46689">
    <property type="entry name" value="Homeodomain-like"/>
    <property type="match status" value="1"/>
</dbReference>
<dbReference type="GeneID" id="98049925"/>
<dbReference type="InterPro" id="IPR009057">
    <property type="entry name" value="Homeodomain-like_sf"/>
</dbReference>
<evidence type="ECO:0000313" key="7">
    <source>
        <dbReference type="Proteomes" id="UP000549695"/>
    </source>
</evidence>
<feature type="DNA-binding region" description="H-T-H motif" evidence="4">
    <location>
        <begin position="29"/>
        <end position="48"/>
    </location>
</feature>
<feature type="domain" description="HTH tetR-type" evidence="5">
    <location>
        <begin position="6"/>
        <end position="66"/>
    </location>
</feature>
<dbReference type="Gene3D" id="1.10.357.10">
    <property type="entry name" value="Tetracycline Repressor, domain 2"/>
    <property type="match status" value="1"/>
</dbReference>
<dbReference type="InterPro" id="IPR050109">
    <property type="entry name" value="HTH-type_TetR-like_transc_reg"/>
</dbReference>
<reference evidence="6 7" key="1">
    <citation type="submission" date="2020-07" db="EMBL/GenBank/DDBJ databases">
        <title>Sequencing the genomes of 1000 actinobacteria strains.</title>
        <authorList>
            <person name="Klenk H.-P."/>
        </authorList>
    </citation>
    <scope>NUCLEOTIDE SEQUENCE [LARGE SCALE GENOMIC DNA]</scope>
    <source>
        <strain evidence="6 7">DSM 44749</strain>
    </source>
</reference>
<evidence type="ECO:0000256" key="3">
    <source>
        <dbReference type="ARBA" id="ARBA00023163"/>
    </source>
</evidence>
<dbReference type="PROSITE" id="PS50977">
    <property type="entry name" value="HTH_TETR_2"/>
    <property type="match status" value="1"/>
</dbReference>
<keyword evidence="7" id="KW-1185">Reference proteome</keyword>
<dbReference type="InterPro" id="IPR001647">
    <property type="entry name" value="HTH_TetR"/>
</dbReference>
<dbReference type="AlphaFoldDB" id="A0A852W044"/>
<evidence type="ECO:0000256" key="2">
    <source>
        <dbReference type="ARBA" id="ARBA00023125"/>
    </source>
</evidence>
<dbReference type="RefSeq" id="WP_179759839.1">
    <property type="nucleotide sequence ID" value="NZ_BAAAJZ010000011.1"/>
</dbReference>
<protein>
    <submittedName>
        <fullName evidence="6">AcrR family transcriptional regulator</fullName>
    </submittedName>
</protein>
<comment type="caution">
    <text evidence="6">The sequence shown here is derived from an EMBL/GenBank/DDBJ whole genome shotgun (WGS) entry which is preliminary data.</text>
</comment>
<organism evidence="6 7">
    <name type="scientific">Pseudonocardia alni</name>
    <name type="common">Amycolata alni</name>
    <dbReference type="NCBI Taxonomy" id="33907"/>
    <lineage>
        <taxon>Bacteria</taxon>
        <taxon>Bacillati</taxon>
        <taxon>Actinomycetota</taxon>
        <taxon>Actinomycetes</taxon>
        <taxon>Pseudonocardiales</taxon>
        <taxon>Pseudonocardiaceae</taxon>
        <taxon>Pseudonocardia</taxon>
    </lineage>
</organism>
<dbReference type="PANTHER" id="PTHR30055:SF234">
    <property type="entry name" value="HTH-TYPE TRANSCRIPTIONAL REGULATOR BETI"/>
    <property type="match status" value="1"/>
</dbReference>
<dbReference type="GO" id="GO:0003700">
    <property type="term" value="F:DNA-binding transcription factor activity"/>
    <property type="evidence" value="ECO:0007669"/>
    <property type="project" value="TreeGrafter"/>
</dbReference>
<accession>A0A852W044</accession>
<evidence type="ECO:0000256" key="1">
    <source>
        <dbReference type="ARBA" id="ARBA00023015"/>
    </source>
</evidence>
<dbReference type="Pfam" id="PF00440">
    <property type="entry name" value="TetR_N"/>
    <property type="match status" value="1"/>
</dbReference>
<keyword evidence="1" id="KW-0805">Transcription regulation</keyword>
<keyword evidence="3" id="KW-0804">Transcription</keyword>
<evidence type="ECO:0000313" key="6">
    <source>
        <dbReference type="EMBL" id="NYF99794.1"/>
    </source>
</evidence>
<gene>
    <name evidence="6" type="ORF">HDA37_000080</name>
</gene>
<dbReference type="PANTHER" id="PTHR30055">
    <property type="entry name" value="HTH-TYPE TRANSCRIPTIONAL REGULATOR RUTR"/>
    <property type="match status" value="1"/>
</dbReference>
<dbReference type="GO" id="GO:0000976">
    <property type="term" value="F:transcription cis-regulatory region binding"/>
    <property type="evidence" value="ECO:0007669"/>
    <property type="project" value="TreeGrafter"/>
</dbReference>
<evidence type="ECO:0000259" key="5">
    <source>
        <dbReference type="PROSITE" id="PS50977"/>
    </source>
</evidence>
<proteinExistence type="predicted"/>